<organism evidence="2 3">
    <name type="scientific">Psychrobacter aestuarii</name>
    <dbReference type="NCBI Taxonomy" id="556327"/>
    <lineage>
        <taxon>Bacteria</taxon>
        <taxon>Pseudomonadati</taxon>
        <taxon>Pseudomonadota</taxon>
        <taxon>Gammaproteobacteria</taxon>
        <taxon>Moraxellales</taxon>
        <taxon>Moraxellaceae</taxon>
        <taxon>Psychrobacter</taxon>
    </lineage>
</organism>
<comment type="similarity">
    <text evidence="1">Belongs to the ComF/GntX family.</text>
</comment>
<dbReference type="Gene3D" id="3.40.50.2020">
    <property type="match status" value="1"/>
</dbReference>
<dbReference type="InterPro" id="IPR051910">
    <property type="entry name" value="ComF/GntX_DNA_util-trans"/>
</dbReference>
<keyword evidence="3" id="KW-1185">Reference proteome</keyword>
<dbReference type="InterPro" id="IPR029057">
    <property type="entry name" value="PRTase-like"/>
</dbReference>
<evidence type="ECO:0000313" key="2">
    <source>
        <dbReference type="EMBL" id="GAA0308393.1"/>
    </source>
</evidence>
<reference evidence="3" key="1">
    <citation type="journal article" date="2019" name="Int. J. Syst. Evol. Microbiol.">
        <title>The Global Catalogue of Microorganisms (GCM) 10K type strain sequencing project: providing services to taxonomists for standard genome sequencing and annotation.</title>
        <authorList>
            <consortium name="The Broad Institute Genomics Platform"/>
            <consortium name="The Broad Institute Genome Sequencing Center for Infectious Disease"/>
            <person name="Wu L."/>
            <person name="Ma J."/>
        </authorList>
    </citation>
    <scope>NUCLEOTIDE SEQUENCE [LARGE SCALE GENOMIC DNA]</scope>
    <source>
        <strain evidence="3">JCM 16343</strain>
    </source>
</reference>
<evidence type="ECO:0008006" key="4">
    <source>
        <dbReference type="Google" id="ProtNLM"/>
    </source>
</evidence>
<evidence type="ECO:0000256" key="1">
    <source>
        <dbReference type="ARBA" id="ARBA00008007"/>
    </source>
</evidence>
<gene>
    <name evidence="2" type="ORF">GCM10009129_01880</name>
</gene>
<dbReference type="EMBL" id="BAAAFR010000001">
    <property type="protein sequence ID" value="GAA0308393.1"/>
    <property type="molecule type" value="Genomic_DNA"/>
</dbReference>
<dbReference type="CDD" id="cd06223">
    <property type="entry name" value="PRTases_typeI"/>
    <property type="match status" value="1"/>
</dbReference>
<dbReference type="SUPFAM" id="SSF53271">
    <property type="entry name" value="PRTase-like"/>
    <property type="match status" value="1"/>
</dbReference>
<accession>A0ABP3FB64</accession>
<proteinExistence type="inferred from homology"/>
<dbReference type="PANTHER" id="PTHR47505">
    <property type="entry name" value="DNA UTILIZATION PROTEIN YHGH"/>
    <property type="match status" value="1"/>
</dbReference>
<comment type="caution">
    <text evidence="2">The sequence shown here is derived from an EMBL/GenBank/DDBJ whole genome shotgun (WGS) entry which is preliminary data.</text>
</comment>
<dbReference type="InterPro" id="IPR000836">
    <property type="entry name" value="PRTase_dom"/>
</dbReference>
<protein>
    <recommendedName>
        <fullName evidence="4">ComF family protein</fullName>
    </recommendedName>
</protein>
<dbReference type="Proteomes" id="UP001501787">
    <property type="component" value="Unassembled WGS sequence"/>
</dbReference>
<sequence>MCAACHQHITWLPAPFEVDFAIEQPLVIQAATYYDYPIRQAISAFKQHEDLTRLPILVHLLRQLPRPKGCHAGNSVIVPMPTTDARLIKRGFDPVTVLSQHLSHHWRIPLWHGAVRTDNTVSQRGLSRAERLSNLDNAFDVNTICPARHLLLFDDVATTGASLQALARTLITHHPRASLTAFALAHGSQDR</sequence>
<evidence type="ECO:0000313" key="3">
    <source>
        <dbReference type="Proteomes" id="UP001501787"/>
    </source>
</evidence>
<dbReference type="PANTHER" id="PTHR47505:SF1">
    <property type="entry name" value="DNA UTILIZATION PROTEIN YHGH"/>
    <property type="match status" value="1"/>
</dbReference>
<name>A0ABP3FB64_9GAMM</name>